<dbReference type="InterPro" id="IPR053164">
    <property type="entry name" value="IS1016-like_transposase"/>
</dbReference>
<dbReference type="Proteomes" id="UP001617689">
    <property type="component" value="Unassembled WGS sequence"/>
</dbReference>
<dbReference type="InterPro" id="IPR024445">
    <property type="entry name" value="Tnp_ISXO2-like"/>
</dbReference>
<evidence type="ECO:0000313" key="3">
    <source>
        <dbReference type="Proteomes" id="UP001617689"/>
    </source>
</evidence>
<evidence type="ECO:0000259" key="1">
    <source>
        <dbReference type="SMART" id="SM01126"/>
    </source>
</evidence>
<keyword evidence="3" id="KW-1185">Reference proteome</keyword>
<dbReference type="SMART" id="SM01126">
    <property type="entry name" value="DDE_Tnp_IS1595"/>
    <property type="match status" value="1"/>
</dbReference>
<evidence type="ECO:0000313" key="2">
    <source>
        <dbReference type="EMBL" id="MFJ5429882.1"/>
    </source>
</evidence>
<dbReference type="PANTHER" id="PTHR47163">
    <property type="entry name" value="DDE_TNP_IS1595 DOMAIN-CONTAINING PROTEIN"/>
    <property type="match status" value="1"/>
</dbReference>
<protein>
    <submittedName>
        <fullName evidence="2">IS1595 family transposase</fullName>
    </submittedName>
</protein>
<comment type="caution">
    <text evidence="2">The sequence shown here is derived from an EMBL/GenBank/DDBJ whole genome shotgun (WGS) entry which is preliminary data.</text>
</comment>
<proteinExistence type="predicted"/>
<dbReference type="InterPro" id="IPR024442">
    <property type="entry name" value="Transposase_Zn_ribbon"/>
</dbReference>
<dbReference type="Pfam" id="PF12760">
    <property type="entry name" value="Zn_ribbon_IS1595"/>
    <property type="match status" value="1"/>
</dbReference>
<sequence>MSKKTISAFEFIARFPDDVTARKYIEQKRWNGKPCCPKCGAIERIQKRKVDGYYRCLACKFDFTVRTGTIFERSHIPLHKWLFAIYLVVTARKGISSLQLSKELGITQKSAWFMLQRIRSAFGGKDDDDDDPTGGLLSGIVEADETYIGGKETNKHNNKKLKAGRGTIGKIPVIGMKQRNGYVKAFVLASTSALAIKAAVKSVVAPGSILCTDEHASYKGMPEYTHMPVNHSAKQFVDGMAYTNSIESVWAILKRGFYGTHHWFSAKHLQRYINEFTFRLNQGSTKFKTMDRVSSVLRSACRHRVSYLDLVL</sequence>
<dbReference type="EMBL" id="JBIXLL010000006">
    <property type="protein sequence ID" value="MFJ5429882.1"/>
    <property type="molecule type" value="Genomic_DNA"/>
</dbReference>
<reference evidence="2 3" key="1">
    <citation type="submission" date="2024-10" db="EMBL/GenBank/DDBJ databases">
        <authorList>
            <person name="Lu C.-H."/>
        </authorList>
    </citation>
    <scope>NUCLEOTIDE SEQUENCE [LARGE SCALE GENOMIC DNA]</scope>
    <source>
        <strain evidence="2 3">22ZTDG03-2</strain>
    </source>
</reference>
<accession>A0ABW8GB14</accession>
<dbReference type="NCBIfam" id="NF033547">
    <property type="entry name" value="transpos_IS1595"/>
    <property type="match status" value="1"/>
</dbReference>
<dbReference type="Pfam" id="PF12762">
    <property type="entry name" value="DDE_Tnp_IS1595"/>
    <property type="match status" value="1"/>
</dbReference>
<dbReference type="RefSeq" id="WP_400396120.1">
    <property type="nucleotide sequence ID" value="NZ_JBIXLL010000006.1"/>
</dbReference>
<dbReference type="PANTHER" id="PTHR47163:SF2">
    <property type="entry name" value="SI:DKEY-17M8.2"/>
    <property type="match status" value="1"/>
</dbReference>
<name>A0ABW8GB14_9GAMM</name>
<organism evidence="2 3">
    <name type="scientific">Pectobacterium actinidiae</name>
    <dbReference type="NCBI Taxonomy" id="1507808"/>
    <lineage>
        <taxon>Bacteria</taxon>
        <taxon>Pseudomonadati</taxon>
        <taxon>Pseudomonadota</taxon>
        <taxon>Gammaproteobacteria</taxon>
        <taxon>Enterobacterales</taxon>
        <taxon>Pectobacteriaceae</taxon>
        <taxon>Pectobacterium</taxon>
    </lineage>
</organism>
<gene>
    <name evidence="2" type="ORF">ACIPUP_12025</name>
</gene>
<feature type="domain" description="ISXO2-like transposase" evidence="1">
    <location>
        <begin position="136"/>
        <end position="281"/>
    </location>
</feature>